<organism evidence="3 4">
    <name type="scientific">Romboutsia timonensis</name>
    <dbReference type="NCBI Taxonomy" id="1776391"/>
    <lineage>
        <taxon>Bacteria</taxon>
        <taxon>Bacillati</taxon>
        <taxon>Bacillota</taxon>
        <taxon>Clostridia</taxon>
        <taxon>Peptostreptococcales</taxon>
        <taxon>Peptostreptococcaceae</taxon>
        <taxon>Romboutsia</taxon>
    </lineage>
</organism>
<dbReference type="PANTHER" id="PTHR48090:SF8">
    <property type="entry name" value="GLYCOSYLTRANSFERASE CSBB-RELATED"/>
    <property type="match status" value="1"/>
</dbReference>
<dbReference type="SUPFAM" id="SSF53448">
    <property type="entry name" value="Nucleotide-diphospho-sugar transferases"/>
    <property type="match status" value="1"/>
</dbReference>
<dbReference type="Gene3D" id="3.90.550.10">
    <property type="entry name" value="Spore Coat Polysaccharide Biosynthesis Protein SpsA, Chain A"/>
    <property type="match status" value="1"/>
</dbReference>
<feature type="transmembrane region" description="Helical" evidence="1">
    <location>
        <begin position="232"/>
        <end position="253"/>
    </location>
</feature>
<dbReference type="EMBL" id="DYUB01000316">
    <property type="protein sequence ID" value="HJG97457.1"/>
    <property type="molecule type" value="Genomic_DNA"/>
</dbReference>
<dbReference type="AlphaFoldDB" id="A0A921N211"/>
<dbReference type="InterPro" id="IPR001173">
    <property type="entry name" value="Glyco_trans_2-like"/>
</dbReference>
<gene>
    <name evidence="3" type="ORF">K8V90_10170</name>
</gene>
<feature type="domain" description="Glycosyltransferase 2-like" evidence="2">
    <location>
        <begin position="5"/>
        <end position="168"/>
    </location>
</feature>
<dbReference type="Proteomes" id="UP000776700">
    <property type="component" value="Unassembled WGS sequence"/>
</dbReference>
<accession>A0A921N211</accession>
<dbReference type="InterPro" id="IPR050256">
    <property type="entry name" value="Glycosyltransferase_2"/>
</dbReference>
<comment type="caution">
    <text evidence="3">The sequence shown here is derived from an EMBL/GenBank/DDBJ whole genome shotgun (WGS) entry which is preliminary data.</text>
</comment>
<name>A0A921N211_9FIRM</name>
<feature type="transmembrane region" description="Helical" evidence="1">
    <location>
        <begin position="265"/>
        <end position="290"/>
    </location>
</feature>
<evidence type="ECO:0000313" key="4">
    <source>
        <dbReference type="Proteomes" id="UP000776700"/>
    </source>
</evidence>
<evidence type="ECO:0000313" key="3">
    <source>
        <dbReference type="EMBL" id="HJG97457.1"/>
    </source>
</evidence>
<reference evidence="3" key="1">
    <citation type="journal article" date="2021" name="PeerJ">
        <title>Extensive microbial diversity within the chicken gut microbiome revealed by metagenomics and culture.</title>
        <authorList>
            <person name="Gilroy R."/>
            <person name="Ravi A."/>
            <person name="Getino M."/>
            <person name="Pursley I."/>
            <person name="Horton D.L."/>
            <person name="Alikhan N.F."/>
            <person name="Baker D."/>
            <person name="Gharbi K."/>
            <person name="Hall N."/>
            <person name="Watson M."/>
            <person name="Adriaenssens E.M."/>
            <person name="Foster-Nyarko E."/>
            <person name="Jarju S."/>
            <person name="Secka A."/>
            <person name="Antonio M."/>
            <person name="Oren A."/>
            <person name="Chaudhuri R.R."/>
            <person name="La Ragione R."/>
            <person name="Hildebrand F."/>
            <person name="Pallen M.J."/>
        </authorList>
    </citation>
    <scope>NUCLEOTIDE SEQUENCE</scope>
    <source>
        <strain evidence="3">1277</strain>
    </source>
</reference>
<dbReference type="PANTHER" id="PTHR48090">
    <property type="entry name" value="UNDECAPRENYL-PHOSPHATE 4-DEOXY-4-FORMAMIDO-L-ARABINOSE TRANSFERASE-RELATED"/>
    <property type="match status" value="1"/>
</dbReference>
<keyword evidence="1" id="KW-0812">Transmembrane</keyword>
<evidence type="ECO:0000256" key="1">
    <source>
        <dbReference type="SAM" id="Phobius"/>
    </source>
</evidence>
<dbReference type="Pfam" id="PF00535">
    <property type="entry name" value="Glycos_transf_2"/>
    <property type="match status" value="1"/>
</dbReference>
<evidence type="ECO:0000259" key="2">
    <source>
        <dbReference type="Pfam" id="PF00535"/>
    </source>
</evidence>
<sequence>MKIRILIPCFNEEAILTQSYQHITKILDNDSRKNNYEYNLLFVDDGSSDRTIELIKKQAEKDKRVEYISLSKNFGKESAMFAGLTHSQIYDAVIIIDCDLQHPPELIPKMIEKFKNGADQVIAKRDRSGEKIIRKLYTKLYYKVINKLVDVPIVDGIGDFRLLSNRVIHSIIKLNESQRFSKGIFSWVGYSQEIINYKNRERVGGTSKWSFFKLLDYGVDGIISFNNKPLRLLLYLGFLICLLSIIYISYHFINILMHRIDLPGYFTTIFAVLFLGGVQLISISIIGEYVGRIYYEVKARPHYLIKDTNLNDYIYTKEVINVK</sequence>
<keyword evidence="1" id="KW-0472">Membrane</keyword>
<dbReference type="InterPro" id="IPR029044">
    <property type="entry name" value="Nucleotide-diphossugar_trans"/>
</dbReference>
<dbReference type="CDD" id="cd04187">
    <property type="entry name" value="DPM1_like_bac"/>
    <property type="match status" value="1"/>
</dbReference>
<reference evidence="3" key="2">
    <citation type="submission" date="2021-09" db="EMBL/GenBank/DDBJ databases">
        <authorList>
            <person name="Gilroy R."/>
        </authorList>
    </citation>
    <scope>NUCLEOTIDE SEQUENCE</scope>
    <source>
        <strain evidence="3">1277</strain>
    </source>
</reference>
<protein>
    <submittedName>
        <fullName evidence="3">Glycosyltransferase family 2 protein</fullName>
    </submittedName>
</protein>
<dbReference type="GO" id="GO:0005886">
    <property type="term" value="C:plasma membrane"/>
    <property type="evidence" value="ECO:0007669"/>
    <property type="project" value="TreeGrafter"/>
</dbReference>
<keyword evidence="1" id="KW-1133">Transmembrane helix</keyword>
<proteinExistence type="predicted"/>